<dbReference type="InterPro" id="IPR026187">
    <property type="entry name" value="Aven"/>
</dbReference>
<reference evidence="2 3" key="1">
    <citation type="submission" date="2015-09" db="EMBL/GenBank/DDBJ databases">
        <title>Trachymyrmex zeteki WGS genome.</title>
        <authorList>
            <person name="Nygaard S."/>
            <person name="Hu H."/>
            <person name="Boomsma J."/>
            <person name="Zhang G."/>
        </authorList>
    </citation>
    <scope>NUCLEOTIDE SEQUENCE [LARGE SCALE GENOMIC DNA]</scope>
    <source>
        <strain evidence="2">Tzet28-1</strain>
        <tissue evidence="2">Whole body</tissue>
    </source>
</reference>
<protein>
    <recommendedName>
        <fullName evidence="4">Cell death regulator Aven</fullName>
    </recommendedName>
</protein>
<evidence type="ECO:0000256" key="1">
    <source>
        <dbReference type="SAM" id="MobiDB-lite"/>
    </source>
</evidence>
<dbReference type="EMBL" id="KQ982892">
    <property type="protein sequence ID" value="KYQ49605.1"/>
    <property type="molecule type" value="Genomic_DNA"/>
</dbReference>
<dbReference type="AlphaFoldDB" id="A0A151WPI5"/>
<name>A0A151WPI5_9HYME</name>
<feature type="compositionally biased region" description="Basic residues" evidence="1">
    <location>
        <begin position="1"/>
        <end position="10"/>
    </location>
</feature>
<feature type="region of interest" description="Disordered" evidence="1">
    <location>
        <begin position="1"/>
        <end position="33"/>
    </location>
</feature>
<keyword evidence="3" id="KW-1185">Reference proteome</keyword>
<accession>A0A151WPI5</accession>
<dbReference type="STRING" id="64791.A0A151WPI5"/>
<evidence type="ECO:0000313" key="3">
    <source>
        <dbReference type="Proteomes" id="UP000075809"/>
    </source>
</evidence>
<dbReference type="Proteomes" id="UP000075809">
    <property type="component" value="Unassembled WGS sequence"/>
</dbReference>
<evidence type="ECO:0000313" key="2">
    <source>
        <dbReference type="EMBL" id="KYQ49605.1"/>
    </source>
</evidence>
<evidence type="ECO:0008006" key="4">
    <source>
        <dbReference type="Google" id="ProtNLM"/>
    </source>
</evidence>
<sequence length="223" mass="24681">MQRRAKKKGKSQQPSSSIAEHAESPTDQDVEEGKDFGTLINAPLSKGGHFVFKSEKAWTVDSSQYSEFFTLNLKALSAAIDCVPFNEYVDVADKYFVSDQLTNIFNDAERGKTAYNMILNTLNASSLSDTKVETKENTRTDQLKTVDLATNVKPEDSIDDLEEDLDFLLSLKEPVQSTVIGIPQPVIGISLSMSHNTDSKTKSKSVPNKPIDLEKWLDTVLGD</sequence>
<dbReference type="PANTHER" id="PTHR16524">
    <property type="entry name" value="CELL DEATH REGULATOR AVEN"/>
    <property type="match status" value="1"/>
</dbReference>
<dbReference type="PANTHER" id="PTHR16524:SF2">
    <property type="entry name" value="CELL DEATH REGULATOR AVEN"/>
    <property type="match status" value="1"/>
</dbReference>
<gene>
    <name evidence="2" type="ORF">ALC60_11306</name>
</gene>
<dbReference type="GO" id="GO:0010972">
    <property type="term" value="P:negative regulation of G2/M transition of mitotic cell cycle"/>
    <property type="evidence" value="ECO:0007669"/>
    <property type="project" value="TreeGrafter"/>
</dbReference>
<organism evidence="2 3">
    <name type="scientific">Mycetomoellerius zeteki</name>
    <dbReference type="NCBI Taxonomy" id="64791"/>
    <lineage>
        <taxon>Eukaryota</taxon>
        <taxon>Metazoa</taxon>
        <taxon>Ecdysozoa</taxon>
        <taxon>Arthropoda</taxon>
        <taxon>Hexapoda</taxon>
        <taxon>Insecta</taxon>
        <taxon>Pterygota</taxon>
        <taxon>Neoptera</taxon>
        <taxon>Endopterygota</taxon>
        <taxon>Hymenoptera</taxon>
        <taxon>Apocrita</taxon>
        <taxon>Aculeata</taxon>
        <taxon>Formicoidea</taxon>
        <taxon>Formicidae</taxon>
        <taxon>Myrmicinae</taxon>
        <taxon>Mycetomoellerius</taxon>
    </lineage>
</organism>
<proteinExistence type="predicted"/>